<dbReference type="Gene3D" id="3.30.2350.10">
    <property type="entry name" value="Pseudouridine synthase"/>
    <property type="match status" value="1"/>
</dbReference>
<accession>A0AAJ7E0Y9</accession>
<dbReference type="InterPro" id="IPR050188">
    <property type="entry name" value="RluA_PseudoU_synthase"/>
</dbReference>
<keyword evidence="3" id="KW-1185">Reference proteome</keyword>
<evidence type="ECO:0000313" key="4">
    <source>
        <dbReference type="RefSeq" id="XP_011503640.1"/>
    </source>
</evidence>
<evidence type="ECO:0000313" key="3">
    <source>
        <dbReference type="Proteomes" id="UP000695007"/>
    </source>
</evidence>
<protein>
    <submittedName>
        <fullName evidence="4">RNA pseudouridylate synthase domain-containing protein 1-like</fullName>
    </submittedName>
</protein>
<dbReference type="PANTHER" id="PTHR21600:SF87">
    <property type="entry name" value="RNA PSEUDOURIDYLATE SYNTHASE DOMAIN-CONTAINING PROTEIN 1"/>
    <property type="match status" value="1"/>
</dbReference>
<dbReference type="GO" id="GO:0000455">
    <property type="term" value="P:enzyme-directed rRNA pseudouridine synthesis"/>
    <property type="evidence" value="ECO:0007669"/>
    <property type="project" value="TreeGrafter"/>
</dbReference>
<organism evidence="3 4">
    <name type="scientific">Ceratosolen solmsi marchali</name>
    <dbReference type="NCBI Taxonomy" id="326594"/>
    <lineage>
        <taxon>Eukaryota</taxon>
        <taxon>Metazoa</taxon>
        <taxon>Ecdysozoa</taxon>
        <taxon>Arthropoda</taxon>
        <taxon>Hexapoda</taxon>
        <taxon>Insecta</taxon>
        <taxon>Pterygota</taxon>
        <taxon>Neoptera</taxon>
        <taxon>Endopterygota</taxon>
        <taxon>Hymenoptera</taxon>
        <taxon>Apocrita</taxon>
        <taxon>Proctotrupomorpha</taxon>
        <taxon>Chalcidoidea</taxon>
        <taxon>Agaonidae</taxon>
        <taxon>Agaoninae</taxon>
        <taxon>Ceratosolen</taxon>
    </lineage>
</organism>
<proteinExistence type="inferred from homology"/>
<dbReference type="GeneID" id="105366784"/>
<dbReference type="Pfam" id="PF00849">
    <property type="entry name" value="PseudoU_synth_2"/>
    <property type="match status" value="1"/>
</dbReference>
<dbReference type="InterPro" id="IPR006145">
    <property type="entry name" value="PsdUridine_synth_RsuA/RluA"/>
</dbReference>
<feature type="domain" description="Pseudouridine synthase RsuA/RluA-like" evidence="2">
    <location>
        <begin position="12"/>
        <end position="142"/>
    </location>
</feature>
<comment type="similarity">
    <text evidence="1">Belongs to the pseudouridine synthase RluA family.</text>
</comment>
<dbReference type="Proteomes" id="UP000695007">
    <property type="component" value="Unplaced"/>
</dbReference>
<dbReference type="CDD" id="cd02869">
    <property type="entry name" value="PseudoU_synth_RluA_like"/>
    <property type="match status" value="1"/>
</dbReference>
<dbReference type="PANTHER" id="PTHR21600">
    <property type="entry name" value="MITOCHONDRIAL RNA PSEUDOURIDINE SYNTHASE"/>
    <property type="match status" value="1"/>
</dbReference>
<dbReference type="RefSeq" id="XP_011503640.1">
    <property type="nucleotide sequence ID" value="XM_011505338.1"/>
</dbReference>
<dbReference type="GO" id="GO:0003723">
    <property type="term" value="F:RNA binding"/>
    <property type="evidence" value="ECO:0007669"/>
    <property type="project" value="InterPro"/>
</dbReference>
<dbReference type="SUPFAM" id="SSF55120">
    <property type="entry name" value="Pseudouridine synthase"/>
    <property type="match status" value="1"/>
</dbReference>
<sequence>MEIRRMLPNLINSNLYHEFYFVHRLDYVTSGVMCIALNKQSARAASTSFQKRTVEKYYLALVHGHINKPSMIINVLIGNDLREVNGNRKMCTIDNNFCKKPQKSCTALLVLEKGYRNKEAVTKILLYPVTGRRHQLRVHCTHIGHIIVGDYTYSEKTDTEPYRTFLHALRLTINNTVEYLDVRSVDPFTSSNSQNQWKPSKILRILDESAFSDIKELTLNT</sequence>
<dbReference type="KEGG" id="csol:105366784"/>
<dbReference type="GO" id="GO:0009982">
    <property type="term" value="F:pseudouridine synthase activity"/>
    <property type="evidence" value="ECO:0007669"/>
    <property type="project" value="InterPro"/>
</dbReference>
<name>A0AAJ7E0Y9_9HYME</name>
<evidence type="ECO:0000256" key="1">
    <source>
        <dbReference type="ARBA" id="ARBA00010876"/>
    </source>
</evidence>
<evidence type="ECO:0000259" key="2">
    <source>
        <dbReference type="Pfam" id="PF00849"/>
    </source>
</evidence>
<dbReference type="InterPro" id="IPR020103">
    <property type="entry name" value="PsdUridine_synth_cat_dom_sf"/>
</dbReference>
<dbReference type="AlphaFoldDB" id="A0AAJ7E0Y9"/>
<gene>
    <name evidence="4" type="primary">LOC105366784</name>
</gene>
<reference evidence="4" key="1">
    <citation type="submission" date="2025-08" db="UniProtKB">
        <authorList>
            <consortium name="RefSeq"/>
        </authorList>
    </citation>
    <scope>IDENTIFICATION</scope>
</reference>